<dbReference type="SUPFAM" id="SSF51445">
    <property type="entry name" value="(Trans)glycosidases"/>
    <property type="match status" value="1"/>
</dbReference>
<dbReference type="GO" id="GO:0009251">
    <property type="term" value="P:glucan catabolic process"/>
    <property type="evidence" value="ECO:0007669"/>
    <property type="project" value="TreeGrafter"/>
</dbReference>
<feature type="region of interest" description="Disordered" evidence="5">
    <location>
        <begin position="490"/>
        <end position="510"/>
    </location>
</feature>
<evidence type="ECO:0000256" key="3">
    <source>
        <dbReference type="ARBA" id="ARBA00023295"/>
    </source>
</evidence>
<evidence type="ECO:0000256" key="5">
    <source>
        <dbReference type="SAM" id="MobiDB-lite"/>
    </source>
</evidence>
<sequence length="581" mass="64274">MYNLTAVLAALQLGQSYVNPSPGAASSEVVSAFQAVNGGTRGHRTDCIVEPYDVLVPVPAFQPYEETKANVYRYRQQQGVNLGSLFVHEQWMTASLFECAKKPRLAEFDIAGGWGGQASARAVLEKHWDTFVTADTFTYLASVGINTVRIPIGHYILGSQFIIGTPFEPFIDVYKNAWPRLLRVINQAAEVGIGVLIDMHAAPGSQNGQQHSGVSDGQTNFFKTQAYQDLLVEALKYLVVQLGPITNVIGIQILNEPVADPSLESFYSRAIDNMRQVPKYGKIPIYIHDAFDLNRFLPFVAGRRDFVVQDHHSYFVFTDSDSKTPADQQTANVKSSISDSFVKAALTERRNLVIGEWSCALTEGSLSSQRDRVQAQRDFCSAQLEMYSSVTAGWYFWSWDNKQCQNDVGWCFKHAVGIALPQTFFTYRAITSASQAQDVAAKVDKWNPLSDDEVSTILHPSSGDVQRQHPGIGSPQHRFGTIYEKRQAGELQSRQAKSQTSSVDNPSRIKGVRDGYQTAKVFATYGMSKLAFVEQYIQDAILRAGSDVIPSGTEGDYHDGFLRGLAYGEQKIKVLANLGSP</sequence>
<dbReference type="PANTHER" id="PTHR31297">
    <property type="entry name" value="GLUCAN ENDO-1,6-BETA-GLUCOSIDASE B"/>
    <property type="match status" value="1"/>
</dbReference>
<evidence type="ECO:0000256" key="1">
    <source>
        <dbReference type="ARBA" id="ARBA00005641"/>
    </source>
</evidence>
<dbReference type="Pfam" id="PF00150">
    <property type="entry name" value="Cellulase"/>
    <property type="match status" value="1"/>
</dbReference>
<evidence type="ECO:0000256" key="2">
    <source>
        <dbReference type="ARBA" id="ARBA00022801"/>
    </source>
</evidence>
<dbReference type="PANTHER" id="PTHR31297:SF43">
    <property type="entry name" value="GLUCAN 1,3-BETA-GLUCOSIDASE 3"/>
    <property type="match status" value="1"/>
</dbReference>
<dbReference type="AlphaFoldDB" id="A0A8H7KIB9"/>
<evidence type="ECO:0000313" key="7">
    <source>
        <dbReference type="EMBL" id="KAF7777607.1"/>
    </source>
</evidence>
<feature type="compositionally biased region" description="Polar residues" evidence="5">
    <location>
        <begin position="490"/>
        <end position="505"/>
    </location>
</feature>
<keyword evidence="2 4" id="KW-0378">Hydrolase</keyword>
<dbReference type="GO" id="GO:0005576">
    <property type="term" value="C:extracellular region"/>
    <property type="evidence" value="ECO:0007669"/>
    <property type="project" value="TreeGrafter"/>
</dbReference>
<dbReference type="GO" id="GO:0009986">
    <property type="term" value="C:cell surface"/>
    <property type="evidence" value="ECO:0007669"/>
    <property type="project" value="TreeGrafter"/>
</dbReference>
<comment type="caution">
    <text evidence="7">The sequence shown here is derived from an EMBL/GenBank/DDBJ whole genome shotgun (WGS) entry which is preliminary data.</text>
</comment>
<evidence type="ECO:0000313" key="8">
    <source>
        <dbReference type="Proteomes" id="UP000629468"/>
    </source>
</evidence>
<accession>A0A8H7KIB9</accession>
<comment type="similarity">
    <text evidence="1 4">Belongs to the glycosyl hydrolase 5 (cellulase A) family.</text>
</comment>
<dbReference type="InterPro" id="IPR001547">
    <property type="entry name" value="Glyco_hydro_5"/>
</dbReference>
<proteinExistence type="inferred from homology"/>
<evidence type="ECO:0000259" key="6">
    <source>
        <dbReference type="Pfam" id="PF00150"/>
    </source>
</evidence>
<organism evidence="7 8">
    <name type="scientific">Agaricus bisporus var. burnettii</name>
    <dbReference type="NCBI Taxonomy" id="192524"/>
    <lineage>
        <taxon>Eukaryota</taxon>
        <taxon>Fungi</taxon>
        <taxon>Dikarya</taxon>
        <taxon>Basidiomycota</taxon>
        <taxon>Agaricomycotina</taxon>
        <taxon>Agaricomycetes</taxon>
        <taxon>Agaricomycetidae</taxon>
        <taxon>Agaricales</taxon>
        <taxon>Agaricineae</taxon>
        <taxon>Agaricaceae</taxon>
        <taxon>Agaricus</taxon>
    </lineage>
</organism>
<feature type="domain" description="Glycoside hydrolase family 5" evidence="6">
    <location>
        <begin position="125"/>
        <end position="402"/>
    </location>
</feature>
<reference evidence="7 8" key="1">
    <citation type="journal article" name="Sci. Rep.">
        <title>Telomere-to-telomere assembled and centromere annotated genomes of the two main subspecies of the button mushroom Agaricus bisporus reveal especially polymorphic chromosome ends.</title>
        <authorList>
            <person name="Sonnenberg A.S.M."/>
            <person name="Sedaghat-Telgerd N."/>
            <person name="Lavrijssen B."/>
            <person name="Ohm R.A."/>
            <person name="Hendrickx P.M."/>
            <person name="Scholtmeijer K."/>
            <person name="Baars J.J.P."/>
            <person name="van Peer A."/>
        </authorList>
    </citation>
    <scope>NUCLEOTIDE SEQUENCE [LARGE SCALE GENOMIC DNA]</scope>
    <source>
        <strain evidence="7 8">H119_p4</strain>
    </source>
</reference>
<dbReference type="EMBL" id="JABXXO010000005">
    <property type="protein sequence ID" value="KAF7777607.1"/>
    <property type="molecule type" value="Genomic_DNA"/>
</dbReference>
<protein>
    <submittedName>
        <fullName evidence="7">CAZyme family GH5</fullName>
    </submittedName>
</protein>
<keyword evidence="3 4" id="KW-0326">Glycosidase</keyword>
<gene>
    <name evidence="7" type="ORF">Agabi119p4_3679</name>
</gene>
<dbReference type="InterPro" id="IPR017853">
    <property type="entry name" value="GH"/>
</dbReference>
<name>A0A8H7KIB9_AGABI</name>
<dbReference type="InterPro" id="IPR050386">
    <property type="entry name" value="Glycosyl_hydrolase_5"/>
</dbReference>
<dbReference type="Proteomes" id="UP000629468">
    <property type="component" value="Unassembled WGS sequence"/>
</dbReference>
<dbReference type="Gene3D" id="3.20.20.80">
    <property type="entry name" value="Glycosidases"/>
    <property type="match status" value="1"/>
</dbReference>
<evidence type="ECO:0000256" key="4">
    <source>
        <dbReference type="RuleBase" id="RU361153"/>
    </source>
</evidence>
<dbReference type="GO" id="GO:0046557">
    <property type="term" value="F:glucan endo-1,6-beta-glucosidase activity"/>
    <property type="evidence" value="ECO:0007669"/>
    <property type="project" value="TreeGrafter"/>
</dbReference>